<dbReference type="PANTHER" id="PTHR22888">
    <property type="entry name" value="CYTOCHROME C OXIDASE, SUBUNIT II"/>
    <property type="match status" value="1"/>
</dbReference>
<evidence type="ECO:0000313" key="24">
    <source>
        <dbReference type="Proteomes" id="UP000184000"/>
    </source>
</evidence>
<comment type="similarity">
    <text evidence="2">Belongs to the cytochrome c oxidase subunit 2 family.</text>
</comment>
<evidence type="ECO:0000256" key="10">
    <source>
        <dbReference type="ARBA" id="ARBA00022982"/>
    </source>
</evidence>
<evidence type="ECO:0000256" key="19">
    <source>
        <dbReference type="SAM" id="MobiDB-lite"/>
    </source>
</evidence>
<reference evidence="23 24" key="1">
    <citation type="submission" date="2016-11" db="EMBL/GenBank/DDBJ databases">
        <authorList>
            <person name="Jaros S."/>
            <person name="Januszkiewicz K."/>
            <person name="Wedrychowicz H."/>
        </authorList>
    </citation>
    <scope>NUCLEOTIDE SEQUENCE [LARGE SCALE GENOMIC DNA]</scope>
    <source>
        <strain evidence="23 24">DSM 18231</strain>
    </source>
</reference>
<evidence type="ECO:0000256" key="5">
    <source>
        <dbReference type="ARBA" id="ARBA00022617"/>
    </source>
</evidence>
<evidence type="ECO:0000256" key="4">
    <source>
        <dbReference type="ARBA" id="ARBA00022448"/>
    </source>
</evidence>
<evidence type="ECO:0000256" key="1">
    <source>
        <dbReference type="ARBA" id="ARBA00004141"/>
    </source>
</evidence>
<protein>
    <recommendedName>
        <fullName evidence="3">cytochrome-c oxidase</fullName>
        <ecNumber evidence="3">7.1.1.9</ecNumber>
    </recommendedName>
    <alternativeName>
        <fullName evidence="16">Cytochrome aa3 subunit 2</fullName>
    </alternativeName>
</protein>
<dbReference type="SUPFAM" id="SSF46626">
    <property type="entry name" value="Cytochrome c"/>
    <property type="match status" value="1"/>
</dbReference>
<dbReference type="RefSeq" id="WP_073300216.1">
    <property type="nucleotide sequence ID" value="NZ_FQXA01000002.1"/>
</dbReference>
<dbReference type="GO" id="GO:0020037">
    <property type="term" value="F:heme binding"/>
    <property type="evidence" value="ECO:0007669"/>
    <property type="project" value="InterPro"/>
</dbReference>
<keyword evidence="4" id="KW-0813">Transport</keyword>
<keyword evidence="13" id="KW-0186">Copper</keyword>
<evidence type="ECO:0000256" key="14">
    <source>
        <dbReference type="ARBA" id="ARBA00023136"/>
    </source>
</evidence>
<dbReference type="PROSITE" id="PS50857">
    <property type="entry name" value="COX2_CUA"/>
    <property type="match status" value="1"/>
</dbReference>
<feature type="domain" description="Cytochrome oxidase subunit II copper A binding" evidence="21">
    <location>
        <begin position="98"/>
        <end position="209"/>
    </location>
</feature>
<dbReference type="InterPro" id="IPR014222">
    <property type="entry name" value="Cyt_c_oxidase_su2"/>
</dbReference>
<dbReference type="Gene3D" id="1.10.287.90">
    <property type="match status" value="1"/>
</dbReference>
<keyword evidence="11 20" id="KW-1133">Transmembrane helix</keyword>
<evidence type="ECO:0000256" key="7">
    <source>
        <dbReference type="ARBA" id="ARBA00022692"/>
    </source>
</evidence>
<proteinExistence type="inferred from homology"/>
<dbReference type="SUPFAM" id="SSF81464">
    <property type="entry name" value="Cytochrome c oxidase subunit II-like, transmembrane region"/>
    <property type="match status" value="1"/>
</dbReference>
<dbReference type="Pfam" id="PF00116">
    <property type="entry name" value="COX2"/>
    <property type="match status" value="1"/>
</dbReference>
<dbReference type="InterPro" id="IPR036909">
    <property type="entry name" value="Cyt_c-like_dom_sf"/>
</dbReference>
<feature type="transmembrane region" description="Helical" evidence="20">
    <location>
        <begin position="68"/>
        <end position="91"/>
    </location>
</feature>
<dbReference type="SUPFAM" id="SSF49503">
    <property type="entry name" value="Cupredoxins"/>
    <property type="match status" value="1"/>
</dbReference>
<dbReference type="NCBIfam" id="TIGR02866">
    <property type="entry name" value="CoxB"/>
    <property type="match status" value="1"/>
</dbReference>
<dbReference type="PROSITE" id="PS51007">
    <property type="entry name" value="CYTC"/>
    <property type="match status" value="1"/>
</dbReference>
<dbReference type="InterPro" id="IPR045187">
    <property type="entry name" value="CcO_II"/>
</dbReference>
<evidence type="ECO:0000256" key="2">
    <source>
        <dbReference type="ARBA" id="ARBA00007866"/>
    </source>
</evidence>
<evidence type="ECO:0000313" key="23">
    <source>
        <dbReference type="EMBL" id="SHG86325.1"/>
    </source>
</evidence>
<evidence type="ECO:0000256" key="16">
    <source>
        <dbReference type="ARBA" id="ARBA00031399"/>
    </source>
</evidence>
<feature type="region of interest" description="Disordered" evidence="19">
    <location>
        <begin position="315"/>
        <end position="341"/>
    </location>
</feature>
<dbReference type="GO" id="GO:0004129">
    <property type="term" value="F:cytochrome-c oxidase activity"/>
    <property type="evidence" value="ECO:0007669"/>
    <property type="project" value="UniProtKB-EC"/>
</dbReference>
<keyword evidence="6" id="KW-0679">Respiratory chain</keyword>
<evidence type="ECO:0000256" key="12">
    <source>
        <dbReference type="ARBA" id="ARBA00023004"/>
    </source>
</evidence>
<keyword evidence="5 18" id="KW-0349">Heme</keyword>
<evidence type="ECO:0000256" key="8">
    <source>
        <dbReference type="ARBA" id="ARBA00022723"/>
    </source>
</evidence>
<name>A0A1M5NA09_9GAMM</name>
<dbReference type="PROSITE" id="PS00078">
    <property type="entry name" value="COX2"/>
    <property type="match status" value="1"/>
</dbReference>
<accession>A0A1M5NA09</accession>
<keyword evidence="7 20" id="KW-0812">Transmembrane</keyword>
<evidence type="ECO:0000256" key="15">
    <source>
        <dbReference type="ARBA" id="ARBA00024688"/>
    </source>
</evidence>
<dbReference type="GO" id="GO:0005507">
    <property type="term" value="F:copper ion binding"/>
    <property type="evidence" value="ECO:0007669"/>
    <property type="project" value="InterPro"/>
</dbReference>
<dbReference type="EC" id="7.1.1.9" evidence="3"/>
<dbReference type="InterPro" id="IPR002429">
    <property type="entry name" value="CcO_II-like_C"/>
</dbReference>
<dbReference type="GeneID" id="98637883"/>
<keyword evidence="14 20" id="KW-0472">Membrane</keyword>
<evidence type="ECO:0000259" key="21">
    <source>
        <dbReference type="PROSITE" id="PS50857"/>
    </source>
</evidence>
<dbReference type="CDD" id="cd13915">
    <property type="entry name" value="CuRO_HCO_II_like_2"/>
    <property type="match status" value="1"/>
</dbReference>
<dbReference type="AlphaFoldDB" id="A0A1M5NA09"/>
<comment type="subcellular location">
    <subcellularLocation>
        <location evidence="1">Membrane</location>
        <topology evidence="1">Multi-pass membrane protein</topology>
    </subcellularLocation>
</comment>
<dbReference type="GO" id="GO:0042773">
    <property type="term" value="P:ATP synthesis coupled electron transport"/>
    <property type="evidence" value="ECO:0007669"/>
    <property type="project" value="TreeGrafter"/>
</dbReference>
<dbReference type="Pfam" id="PF00034">
    <property type="entry name" value="Cytochrom_C"/>
    <property type="match status" value="1"/>
</dbReference>
<feature type="domain" description="Cytochrome c" evidence="22">
    <location>
        <begin position="215"/>
        <end position="309"/>
    </location>
</feature>
<sequence length="341" mass="38132">MNGEFLRLWPQTASEHASSIDWLIWSFTGMMSIFVVPVFVLSILFAVRYRKGTKAPRDHRPRGSMKVEMTWIVLPFIGSMIIYLVSAKLYYEVRTPPADAMEIQVVAKQWMWKFQHPGGQREINTLHVPVGRPVRLNMISQDVIHSLYFPALRIKQDLLPGRYTELWFNATETGRYEVFCAEYCGTDHSKMLATLVVQPPQEYERWLSQAGASESLAEQGEVLFRQLGCSGCHGPAAVAKAPNLEGLYGRRVALQDGGSVVADQAYIRDSILLPHKQIVAGYESIMPSFANVIDEEGVLRLTAYIRSLGKVGHASGTIDERGQGEPHADSPRSPTPEESAP</sequence>
<evidence type="ECO:0000256" key="6">
    <source>
        <dbReference type="ARBA" id="ARBA00022660"/>
    </source>
</evidence>
<dbReference type="Gene3D" id="2.60.40.420">
    <property type="entry name" value="Cupredoxins - blue copper proteins"/>
    <property type="match status" value="1"/>
</dbReference>
<evidence type="ECO:0000256" key="9">
    <source>
        <dbReference type="ARBA" id="ARBA00022967"/>
    </source>
</evidence>
<dbReference type="GO" id="GO:0016020">
    <property type="term" value="C:membrane"/>
    <property type="evidence" value="ECO:0007669"/>
    <property type="project" value="UniProtKB-SubCell"/>
</dbReference>
<dbReference type="EMBL" id="FQXA01000002">
    <property type="protein sequence ID" value="SHG86325.1"/>
    <property type="molecule type" value="Genomic_DNA"/>
</dbReference>
<evidence type="ECO:0000256" key="20">
    <source>
        <dbReference type="SAM" id="Phobius"/>
    </source>
</evidence>
<feature type="transmembrane region" description="Helical" evidence="20">
    <location>
        <begin position="22"/>
        <end position="47"/>
    </location>
</feature>
<evidence type="ECO:0000259" key="22">
    <source>
        <dbReference type="PROSITE" id="PS51007"/>
    </source>
</evidence>
<evidence type="ECO:0000256" key="13">
    <source>
        <dbReference type="ARBA" id="ARBA00023008"/>
    </source>
</evidence>
<dbReference type="InterPro" id="IPR001505">
    <property type="entry name" value="Copper_CuA"/>
</dbReference>
<dbReference type="InterPro" id="IPR009056">
    <property type="entry name" value="Cyt_c-like_dom"/>
</dbReference>
<comment type="function">
    <text evidence="15">Subunits I and II form the functional core of the enzyme complex. Electrons originating in cytochrome c are transferred via heme a and Cu(A) to the binuclear center formed by heme a3 and Cu(B).</text>
</comment>
<dbReference type="Proteomes" id="UP000184000">
    <property type="component" value="Unassembled WGS sequence"/>
</dbReference>
<keyword evidence="10" id="KW-0249">Electron transport</keyword>
<evidence type="ECO:0000256" key="17">
    <source>
        <dbReference type="ARBA" id="ARBA00047816"/>
    </source>
</evidence>
<comment type="catalytic activity">
    <reaction evidence="17">
        <text>4 Fe(II)-[cytochrome c] + O2 + 8 H(+)(in) = 4 Fe(III)-[cytochrome c] + 2 H2O + 4 H(+)(out)</text>
        <dbReference type="Rhea" id="RHEA:11436"/>
        <dbReference type="Rhea" id="RHEA-COMP:10350"/>
        <dbReference type="Rhea" id="RHEA-COMP:14399"/>
        <dbReference type="ChEBI" id="CHEBI:15377"/>
        <dbReference type="ChEBI" id="CHEBI:15378"/>
        <dbReference type="ChEBI" id="CHEBI:15379"/>
        <dbReference type="ChEBI" id="CHEBI:29033"/>
        <dbReference type="ChEBI" id="CHEBI:29034"/>
        <dbReference type="EC" id="7.1.1.9"/>
    </reaction>
</comment>
<gene>
    <name evidence="23" type="ORF">SAMN02744645_1748</name>
</gene>
<dbReference type="InterPro" id="IPR036257">
    <property type="entry name" value="Cyt_c_oxidase_su2_TM_sf"/>
</dbReference>
<evidence type="ECO:0000256" key="11">
    <source>
        <dbReference type="ARBA" id="ARBA00022989"/>
    </source>
</evidence>
<evidence type="ECO:0000256" key="3">
    <source>
        <dbReference type="ARBA" id="ARBA00012949"/>
    </source>
</evidence>
<feature type="compositionally biased region" description="Basic and acidic residues" evidence="19">
    <location>
        <begin position="318"/>
        <end position="330"/>
    </location>
</feature>
<keyword evidence="8 18" id="KW-0479">Metal-binding</keyword>
<dbReference type="InterPro" id="IPR008972">
    <property type="entry name" value="Cupredoxin"/>
</dbReference>
<dbReference type="GO" id="GO:0016491">
    <property type="term" value="F:oxidoreductase activity"/>
    <property type="evidence" value="ECO:0007669"/>
    <property type="project" value="InterPro"/>
</dbReference>
<keyword evidence="9" id="KW-1278">Translocase</keyword>
<dbReference type="PANTHER" id="PTHR22888:SF9">
    <property type="entry name" value="CYTOCHROME C OXIDASE SUBUNIT 2"/>
    <property type="match status" value="1"/>
</dbReference>
<keyword evidence="12 18" id="KW-0408">Iron</keyword>
<organism evidence="23 24">
    <name type="scientific">Stutzerimonas xanthomarina DSM 18231</name>
    <dbReference type="NCBI Taxonomy" id="1403346"/>
    <lineage>
        <taxon>Bacteria</taxon>
        <taxon>Pseudomonadati</taxon>
        <taxon>Pseudomonadota</taxon>
        <taxon>Gammaproteobacteria</taxon>
        <taxon>Pseudomonadales</taxon>
        <taxon>Pseudomonadaceae</taxon>
        <taxon>Stutzerimonas</taxon>
    </lineage>
</organism>
<evidence type="ECO:0000256" key="18">
    <source>
        <dbReference type="PROSITE-ProRule" id="PRU00433"/>
    </source>
</evidence>